<evidence type="ECO:0000256" key="2">
    <source>
        <dbReference type="ARBA" id="ARBA00022840"/>
    </source>
</evidence>
<dbReference type="GO" id="GO:0005524">
    <property type="term" value="F:ATP binding"/>
    <property type="evidence" value="ECO:0007669"/>
    <property type="project" value="UniProtKB-KW"/>
</dbReference>
<dbReference type="PANTHER" id="PTHR43788:SF6">
    <property type="entry name" value="DNA HELICASE B"/>
    <property type="match status" value="1"/>
</dbReference>
<dbReference type="Gene3D" id="1.10.10.2220">
    <property type="match status" value="1"/>
</dbReference>
<keyword evidence="2" id="KW-0067">ATP-binding</keyword>
<keyword evidence="3" id="KW-0378">Hydrolase</keyword>
<organism evidence="3 4">
    <name type="scientific">Acetivibrio straminisolvens JCM 21531</name>
    <dbReference type="NCBI Taxonomy" id="1294263"/>
    <lineage>
        <taxon>Bacteria</taxon>
        <taxon>Bacillati</taxon>
        <taxon>Bacillota</taxon>
        <taxon>Clostridia</taxon>
        <taxon>Eubacteriales</taxon>
        <taxon>Oscillospiraceae</taxon>
        <taxon>Acetivibrio</taxon>
    </lineage>
</organism>
<evidence type="ECO:0000313" key="3">
    <source>
        <dbReference type="EMBL" id="GAE87767.1"/>
    </source>
</evidence>
<keyword evidence="1" id="KW-0547">Nucleotide-binding</keyword>
<dbReference type="EMBL" id="BAVR01000010">
    <property type="protein sequence ID" value="GAE87767.1"/>
    <property type="molecule type" value="Genomic_DNA"/>
</dbReference>
<sequence length="189" mass="21071">MLTQAAAEGHTFVEEEKLKEQTSKLLSINIESIEDALVSLVLKKSVYVERNDDTSRIYLSSFYNAELGVCKKLVELSQVRFSGNIGDFEERIKRVQKKEGIILADKQKEAIREAMINGVLVITGGPGTGKTTIIKSIISLLESEGYEFALAAPTGRAAKRMSELRAMKQRPFTGSLKSDIRQMRTRLCL</sequence>
<dbReference type="Proteomes" id="UP000019109">
    <property type="component" value="Unassembled WGS sequence"/>
</dbReference>
<dbReference type="PANTHER" id="PTHR43788">
    <property type="entry name" value="DNA2/NAM7 HELICASE FAMILY MEMBER"/>
    <property type="match status" value="1"/>
</dbReference>
<dbReference type="Gene3D" id="3.40.50.300">
    <property type="entry name" value="P-loop containing nucleotide triphosphate hydrolases"/>
    <property type="match status" value="1"/>
</dbReference>
<name>W4V3P4_9FIRM</name>
<dbReference type="AlphaFoldDB" id="W4V3P4"/>
<dbReference type="SUPFAM" id="SSF52540">
    <property type="entry name" value="P-loop containing nucleoside triphosphate hydrolases"/>
    <property type="match status" value="1"/>
</dbReference>
<dbReference type="STRING" id="1294263.JCM21531_1164"/>
<dbReference type="InterPro" id="IPR027417">
    <property type="entry name" value="P-loop_NTPase"/>
</dbReference>
<evidence type="ECO:0000256" key="1">
    <source>
        <dbReference type="ARBA" id="ARBA00022741"/>
    </source>
</evidence>
<dbReference type="Pfam" id="PF13245">
    <property type="entry name" value="AAA_19"/>
    <property type="match status" value="1"/>
</dbReference>
<gene>
    <name evidence="3" type="ORF">JCM21531_1164</name>
</gene>
<dbReference type="InterPro" id="IPR050534">
    <property type="entry name" value="Coronavir_polyprotein_1ab"/>
</dbReference>
<reference evidence="3" key="1">
    <citation type="journal article" date="2014" name="Genome Announc.">
        <title>Draft Genome Sequence of Clostridium straminisolvens Strain JCM 21531T, Isolated from a Cellulose-Degrading Bacterial Community.</title>
        <authorList>
            <person name="Yuki M."/>
            <person name="Oshima K."/>
            <person name="Suda W."/>
            <person name="Sakamoto M."/>
            <person name="Kitamura K."/>
            <person name="Iida T."/>
            <person name="Hattori M."/>
            <person name="Ohkuma M."/>
        </authorList>
    </citation>
    <scope>NUCLEOTIDE SEQUENCE [LARGE SCALE GENOMIC DNA]</scope>
    <source>
        <strain evidence="3">JCM 21531</strain>
    </source>
</reference>
<dbReference type="GO" id="GO:0006310">
    <property type="term" value="P:DNA recombination"/>
    <property type="evidence" value="ECO:0007669"/>
    <property type="project" value="TreeGrafter"/>
</dbReference>
<dbReference type="GO" id="GO:0017116">
    <property type="term" value="F:single-stranded DNA helicase activity"/>
    <property type="evidence" value="ECO:0007669"/>
    <property type="project" value="TreeGrafter"/>
</dbReference>
<protein>
    <submittedName>
        <fullName evidence="3">RecD-like DNA helicase YrrC</fullName>
    </submittedName>
</protein>
<proteinExistence type="predicted"/>
<accession>W4V3P4</accession>
<dbReference type="GO" id="GO:0009338">
    <property type="term" value="C:exodeoxyribonuclease V complex"/>
    <property type="evidence" value="ECO:0007669"/>
    <property type="project" value="TreeGrafter"/>
</dbReference>
<keyword evidence="3" id="KW-0347">Helicase</keyword>
<evidence type="ECO:0000313" key="4">
    <source>
        <dbReference type="Proteomes" id="UP000019109"/>
    </source>
</evidence>
<comment type="caution">
    <text evidence="3">The sequence shown here is derived from an EMBL/GenBank/DDBJ whole genome shotgun (WGS) entry which is preliminary data.</text>
</comment>
<keyword evidence="4" id="KW-1185">Reference proteome</keyword>